<reference evidence="1" key="1">
    <citation type="submission" date="2020-06" db="EMBL/GenBank/DDBJ databases">
        <authorList>
            <consortium name="Plant Systems Biology data submission"/>
        </authorList>
    </citation>
    <scope>NUCLEOTIDE SEQUENCE</scope>
    <source>
        <strain evidence="1">D6</strain>
    </source>
</reference>
<dbReference type="Proteomes" id="UP001153069">
    <property type="component" value="Unassembled WGS sequence"/>
</dbReference>
<sequence length="194" mass="22049">MKHVEQVANTTHLFAKKYVSPMPLPLQVFLEGGNKQTSPTVKKKLAMSNLETDIDPPGPEPDVIVVVGGTEFHEFSYQLRSWGCGYFDAAFRRTEMKQSGRFEFPDREPEEWKLIKALAAPFSKAKLDESNVWKAVSWFDELRYAARMGWMLVTTFSATKSFRKFSPKKVCGMEGDVVPYHVVVCDGLMSSWIV</sequence>
<comment type="caution">
    <text evidence="1">The sequence shown here is derived from an EMBL/GenBank/DDBJ whole genome shotgun (WGS) entry which is preliminary data.</text>
</comment>
<dbReference type="AlphaFoldDB" id="A0A9N8HRX8"/>
<dbReference type="OrthoDB" id="9620072at2759"/>
<dbReference type="EMBL" id="CAICTM010001322">
    <property type="protein sequence ID" value="CAB9522625.1"/>
    <property type="molecule type" value="Genomic_DNA"/>
</dbReference>
<evidence type="ECO:0000313" key="1">
    <source>
        <dbReference type="EMBL" id="CAB9522625.1"/>
    </source>
</evidence>
<protein>
    <submittedName>
        <fullName evidence="1">Uncharacterized protein</fullName>
    </submittedName>
</protein>
<evidence type="ECO:0000313" key="2">
    <source>
        <dbReference type="Proteomes" id="UP001153069"/>
    </source>
</evidence>
<proteinExistence type="predicted"/>
<keyword evidence="2" id="KW-1185">Reference proteome</keyword>
<gene>
    <name evidence="1" type="ORF">SEMRO_1324_G262800.1</name>
</gene>
<name>A0A9N8HRX8_9STRA</name>
<accession>A0A9N8HRX8</accession>
<organism evidence="1 2">
    <name type="scientific">Seminavis robusta</name>
    <dbReference type="NCBI Taxonomy" id="568900"/>
    <lineage>
        <taxon>Eukaryota</taxon>
        <taxon>Sar</taxon>
        <taxon>Stramenopiles</taxon>
        <taxon>Ochrophyta</taxon>
        <taxon>Bacillariophyta</taxon>
        <taxon>Bacillariophyceae</taxon>
        <taxon>Bacillariophycidae</taxon>
        <taxon>Naviculales</taxon>
        <taxon>Naviculaceae</taxon>
        <taxon>Seminavis</taxon>
    </lineage>
</organism>